<dbReference type="PANTHER" id="PTHR36566">
    <property type="entry name" value="NICKEL INSERTION PROTEIN-RELATED"/>
    <property type="match status" value="1"/>
</dbReference>
<evidence type="ECO:0000313" key="4">
    <source>
        <dbReference type="Proteomes" id="UP000231553"/>
    </source>
</evidence>
<keyword evidence="1" id="KW-0533">Nickel</keyword>
<protein>
    <recommendedName>
        <fullName evidence="5">LarC family nickel insertion protein</fullName>
    </recommendedName>
</protein>
<feature type="region of interest" description="Disordered" evidence="2">
    <location>
        <begin position="358"/>
        <end position="381"/>
    </location>
</feature>
<dbReference type="OrthoDB" id="9765625at2"/>
<dbReference type="InterPro" id="IPR002822">
    <property type="entry name" value="Ni_insertion"/>
</dbReference>
<dbReference type="EMBL" id="PGTB01000026">
    <property type="protein sequence ID" value="PJE36936.1"/>
    <property type="molecule type" value="Genomic_DNA"/>
</dbReference>
<evidence type="ECO:0000313" key="3">
    <source>
        <dbReference type="EMBL" id="PJE36936.1"/>
    </source>
</evidence>
<dbReference type="PANTHER" id="PTHR36566:SF1">
    <property type="entry name" value="PYRIDINIUM-3,5-BISTHIOCARBOXYLIC ACID MONONUCLEOTIDE NICKEL INSERTION PROTEIN"/>
    <property type="match status" value="1"/>
</dbReference>
<evidence type="ECO:0008006" key="5">
    <source>
        <dbReference type="Google" id="ProtNLM"/>
    </source>
</evidence>
<comment type="caution">
    <text evidence="3">The sequence shown here is derived from an EMBL/GenBank/DDBJ whole genome shotgun (WGS) entry which is preliminary data.</text>
</comment>
<keyword evidence="4" id="KW-1185">Reference proteome</keyword>
<dbReference type="Proteomes" id="UP000231553">
    <property type="component" value="Unassembled WGS sequence"/>
</dbReference>
<dbReference type="Gene3D" id="3.30.70.1380">
    <property type="entry name" value="Transcriptional regulatory protein pf0864 domain like"/>
    <property type="match status" value="1"/>
</dbReference>
<proteinExistence type="predicted"/>
<evidence type="ECO:0000256" key="2">
    <source>
        <dbReference type="SAM" id="MobiDB-lite"/>
    </source>
</evidence>
<name>A0A2M8J2D7_9RHOB</name>
<organism evidence="3 4">
    <name type="scientific">Pseudooceanicola lipolyticus</name>
    <dbReference type="NCBI Taxonomy" id="2029104"/>
    <lineage>
        <taxon>Bacteria</taxon>
        <taxon>Pseudomonadati</taxon>
        <taxon>Pseudomonadota</taxon>
        <taxon>Alphaproteobacteria</taxon>
        <taxon>Rhodobacterales</taxon>
        <taxon>Paracoccaceae</taxon>
        <taxon>Pseudooceanicola</taxon>
    </lineage>
</organism>
<accession>A0A2M8J2D7</accession>
<evidence type="ECO:0000256" key="1">
    <source>
        <dbReference type="ARBA" id="ARBA00022596"/>
    </source>
</evidence>
<reference evidence="3 4" key="1">
    <citation type="journal article" date="2018" name="Int. J. Syst. Evol. Microbiol.">
        <title>Pseudooceanicola lipolyticus sp. nov., a marine alphaproteobacterium, reclassification of Oceanicola flagellatus as Pseudooceanicola flagellatus comb. nov. and emended description of the genus Pseudooceanicola.</title>
        <authorList>
            <person name="Huang M.-M."/>
            <person name="Guo L.-L."/>
            <person name="Wu Y.-H."/>
            <person name="Lai Q.-L."/>
            <person name="Shao Z.-Z."/>
            <person name="Wang C.-S."/>
            <person name="Wu M."/>
            <person name="Xu X.-W."/>
        </authorList>
    </citation>
    <scope>NUCLEOTIDE SEQUENCE [LARGE SCALE GENOMIC DNA]</scope>
    <source>
        <strain evidence="3 4">157</strain>
    </source>
</reference>
<sequence>MDGGPRPTGGAMTGHAHLDLVGGISGDMFAASMLSAFPGTRDQLEHDLSDAGLTEWVTLRVCEVRKSGFAATQVGFEITPGAPPTRHWKDIRARLHGSALRPAVRAAAIDIFSGLAEAEAASHGIPVDKVHFHEIADWDSMADIVAAASLIVSTKIASWSCSDLPLGRGRVQTQHGLIPVPAPATAHLLSGFRFADDGGEGERITPTGAAILRHLLPSQDGRQAGLKLSGIGTGAGQREMKGIPNLCRLMYFETASAAADLVGSLAFEIDDMTAEELTAALDRIRTSRGVLDAGYTTGYGKQSRSRHTVTVLVEPARTDEVVDLCLRETSTIGLRIGSVRRRVLRCEASLGGGLRAPTVHRPDGATAKVARDEPVGVGGDE</sequence>
<dbReference type="Pfam" id="PF01969">
    <property type="entry name" value="Ni_insertion"/>
    <property type="match status" value="1"/>
</dbReference>
<gene>
    <name evidence="3" type="ORF">CVM52_09475</name>
</gene>
<dbReference type="AlphaFoldDB" id="A0A2M8J2D7"/>